<dbReference type="PANTHER" id="PTHR14131:SF5">
    <property type="entry name" value="ANOSMIN-1"/>
    <property type="match status" value="1"/>
</dbReference>
<dbReference type="PANTHER" id="PTHR14131">
    <property type="entry name" value="ANOSMIN"/>
    <property type="match status" value="1"/>
</dbReference>
<organism evidence="2 3">
    <name type="scientific">Callosobruchus maculatus</name>
    <name type="common">Southern cowpea weevil</name>
    <name type="synonym">Pulse bruchid</name>
    <dbReference type="NCBI Taxonomy" id="64391"/>
    <lineage>
        <taxon>Eukaryota</taxon>
        <taxon>Metazoa</taxon>
        <taxon>Ecdysozoa</taxon>
        <taxon>Arthropoda</taxon>
        <taxon>Hexapoda</taxon>
        <taxon>Insecta</taxon>
        <taxon>Pterygota</taxon>
        <taxon>Neoptera</taxon>
        <taxon>Endopterygota</taxon>
        <taxon>Coleoptera</taxon>
        <taxon>Polyphaga</taxon>
        <taxon>Cucujiformia</taxon>
        <taxon>Chrysomeloidea</taxon>
        <taxon>Chrysomelidae</taxon>
        <taxon>Bruchinae</taxon>
        <taxon>Bruchini</taxon>
        <taxon>Callosobruchus</taxon>
    </lineage>
</organism>
<evidence type="ECO:0008006" key="4">
    <source>
        <dbReference type="Google" id="ProtNLM"/>
    </source>
</evidence>
<dbReference type="Proteomes" id="UP000410492">
    <property type="component" value="Unassembled WGS sequence"/>
</dbReference>
<feature type="compositionally biased region" description="Polar residues" evidence="1">
    <location>
        <begin position="18"/>
        <end position="33"/>
    </location>
</feature>
<dbReference type="AlphaFoldDB" id="A0A653BXW5"/>
<reference evidence="2 3" key="1">
    <citation type="submission" date="2019-01" db="EMBL/GenBank/DDBJ databases">
        <authorList>
            <person name="Sayadi A."/>
        </authorList>
    </citation>
    <scope>NUCLEOTIDE SEQUENCE [LARGE SCALE GENOMIC DNA]</scope>
</reference>
<dbReference type="InterPro" id="IPR036116">
    <property type="entry name" value="FN3_sf"/>
</dbReference>
<dbReference type="OrthoDB" id="9985779at2759"/>
<proteinExistence type="predicted"/>
<dbReference type="InterPro" id="IPR042447">
    <property type="entry name" value="Anosmin-1"/>
</dbReference>
<evidence type="ECO:0000256" key="1">
    <source>
        <dbReference type="SAM" id="MobiDB-lite"/>
    </source>
</evidence>
<keyword evidence="3" id="KW-1185">Reference proteome</keyword>
<accession>A0A653BXW5</accession>
<evidence type="ECO:0000313" key="2">
    <source>
        <dbReference type="EMBL" id="VEN40330.1"/>
    </source>
</evidence>
<name>A0A653BXW5_CALMS</name>
<dbReference type="SUPFAM" id="SSF49265">
    <property type="entry name" value="Fibronectin type III"/>
    <property type="match status" value="1"/>
</dbReference>
<sequence length="113" mass="12600">MKAGSWYQFRVASVNENGTRGFSENSLPVRSTSPKPPPPPQNLTIGPLIVRNGSLTVKLQWSGLRSDLPLHSYKVFCSRRLHGAKALDSVLVQQYAVPKVIFKFFKTDIISKT</sequence>
<evidence type="ECO:0000313" key="3">
    <source>
        <dbReference type="Proteomes" id="UP000410492"/>
    </source>
</evidence>
<protein>
    <recommendedName>
        <fullName evidence="4">Fibronectin type-III domain-containing protein</fullName>
    </recommendedName>
</protein>
<dbReference type="GO" id="GO:0030182">
    <property type="term" value="P:neuron differentiation"/>
    <property type="evidence" value="ECO:0007669"/>
    <property type="project" value="TreeGrafter"/>
</dbReference>
<feature type="region of interest" description="Disordered" evidence="1">
    <location>
        <begin position="18"/>
        <end position="45"/>
    </location>
</feature>
<dbReference type="EMBL" id="CAACVG010006464">
    <property type="protein sequence ID" value="VEN40330.1"/>
    <property type="molecule type" value="Genomic_DNA"/>
</dbReference>
<gene>
    <name evidence="2" type="ORF">CALMAC_LOCUS4526</name>
</gene>
<dbReference type="GO" id="GO:0009986">
    <property type="term" value="C:cell surface"/>
    <property type="evidence" value="ECO:0007669"/>
    <property type="project" value="TreeGrafter"/>
</dbReference>